<evidence type="ECO:0000313" key="5">
    <source>
        <dbReference type="Proteomes" id="UP000053226"/>
    </source>
</evidence>
<name>A0A0N0Z8N7_9GAMM</name>
<comment type="caution">
    <text evidence="4">The sequence shown here is derived from an EMBL/GenBank/DDBJ whole genome shotgun (WGS) entry which is preliminary data.</text>
</comment>
<proteinExistence type="predicted"/>
<dbReference type="Gene3D" id="3.40.630.30">
    <property type="match status" value="1"/>
</dbReference>
<accession>A0A0N0Z8N7</accession>
<gene>
    <name evidence="4" type="ORF">M992_1152</name>
</gene>
<dbReference type="EC" id="2.3.1.-" evidence="4"/>
<dbReference type="RefSeq" id="WP_053907707.1">
    <property type="nucleotide sequence ID" value="NZ_CAWMUS010000010.1"/>
</dbReference>
<keyword evidence="1 4" id="KW-0808">Transferase</keyword>
<dbReference type="EMBL" id="LGAA01000010">
    <property type="protein sequence ID" value="KPD03559.1"/>
    <property type="molecule type" value="Genomic_DNA"/>
</dbReference>
<dbReference type="PANTHER" id="PTHR43420:SF52">
    <property type="entry name" value="N-ACETYLTRANSFERASE YODP"/>
    <property type="match status" value="1"/>
</dbReference>
<dbReference type="AlphaFoldDB" id="A0A0N0Z8N7"/>
<keyword evidence="2 4" id="KW-0012">Acyltransferase</keyword>
<dbReference type="Proteomes" id="UP000053226">
    <property type="component" value="Unassembled WGS sequence"/>
</dbReference>
<evidence type="ECO:0000256" key="1">
    <source>
        <dbReference type="ARBA" id="ARBA00022679"/>
    </source>
</evidence>
<evidence type="ECO:0000259" key="3">
    <source>
        <dbReference type="PROSITE" id="PS51186"/>
    </source>
</evidence>
<dbReference type="OrthoDB" id="9796171at2"/>
<dbReference type="InterPro" id="IPR050680">
    <property type="entry name" value="YpeA/RimI_acetyltransf"/>
</dbReference>
<dbReference type="GO" id="GO:0016747">
    <property type="term" value="F:acyltransferase activity, transferring groups other than amino-acyl groups"/>
    <property type="evidence" value="ECO:0007669"/>
    <property type="project" value="InterPro"/>
</dbReference>
<dbReference type="InterPro" id="IPR016181">
    <property type="entry name" value="Acyl_CoA_acyltransferase"/>
</dbReference>
<dbReference type="PROSITE" id="PS51186">
    <property type="entry name" value="GNAT"/>
    <property type="match status" value="1"/>
</dbReference>
<dbReference type="PANTHER" id="PTHR43420">
    <property type="entry name" value="ACETYLTRANSFERASE"/>
    <property type="match status" value="1"/>
</dbReference>
<reference evidence="4 5" key="1">
    <citation type="submission" date="2015-07" db="EMBL/GenBank/DDBJ databases">
        <title>ATOL: Assembling a taxonomically balanced genome-scale reconstruction of the evolutionary history of the Enterobacteriaceae.</title>
        <authorList>
            <person name="Plunkett G.III."/>
            <person name="Neeno-Eckwall E.C."/>
            <person name="Glasner J.D."/>
            <person name="Perna N.T."/>
        </authorList>
    </citation>
    <scope>NUCLEOTIDE SEQUENCE [LARGE SCALE GENOMIC DNA]</scope>
    <source>
        <strain evidence="4 5">ATCC 35017</strain>
    </source>
</reference>
<feature type="domain" description="N-acetyltransferase" evidence="3">
    <location>
        <begin position="1"/>
        <end position="144"/>
    </location>
</feature>
<dbReference type="InterPro" id="IPR000182">
    <property type="entry name" value="GNAT_dom"/>
</dbReference>
<dbReference type="CDD" id="cd04301">
    <property type="entry name" value="NAT_SF"/>
    <property type="match status" value="1"/>
</dbReference>
<dbReference type="SUPFAM" id="SSF55729">
    <property type="entry name" value="Acyl-CoA N-acyltransferases (Nat)"/>
    <property type="match status" value="1"/>
</dbReference>
<organism evidence="4 5">
    <name type="scientific">Moellerella wisconsensis ATCC 35017</name>
    <dbReference type="NCBI Taxonomy" id="1354267"/>
    <lineage>
        <taxon>Bacteria</taxon>
        <taxon>Pseudomonadati</taxon>
        <taxon>Pseudomonadota</taxon>
        <taxon>Gammaproteobacteria</taxon>
        <taxon>Enterobacterales</taxon>
        <taxon>Morganellaceae</taxon>
        <taxon>Moellerella</taxon>
    </lineage>
</organism>
<sequence length="144" mass="16297">MEIKYSIGYQSAELIQQAFYLRRVVFSDEQGFSAEIDVDQYDETAVHVVLFDNNNPIAVLRAMDQQDGKLKIGRVAVLAEYRGKGVGSMLMDFIANYARNNNFNQLILSAQCSAKAFYESLGYQVHGEVYLEEGVEHIKMSLIL</sequence>
<protein>
    <submittedName>
        <fullName evidence="4">Cystathionine beta-lyase</fullName>
        <ecNumber evidence="4">2.3.1.-</ecNumber>
        <ecNumber evidence="4">4.4.1.8</ecNumber>
    </submittedName>
</protein>
<evidence type="ECO:0000256" key="2">
    <source>
        <dbReference type="ARBA" id="ARBA00023315"/>
    </source>
</evidence>
<evidence type="ECO:0000313" key="4">
    <source>
        <dbReference type="EMBL" id="KPD03559.1"/>
    </source>
</evidence>
<keyword evidence="5" id="KW-1185">Reference proteome</keyword>
<dbReference type="EC" id="4.4.1.8" evidence="4"/>
<dbReference type="Pfam" id="PF13673">
    <property type="entry name" value="Acetyltransf_10"/>
    <property type="match status" value="1"/>
</dbReference>
<keyword evidence="4" id="KW-0456">Lyase</keyword>
<dbReference type="GO" id="GO:0016829">
    <property type="term" value="F:lyase activity"/>
    <property type="evidence" value="ECO:0007669"/>
    <property type="project" value="UniProtKB-KW"/>
</dbReference>